<name>A0ABQ5AZZ5_9ASTR</name>
<evidence type="ECO:0000313" key="1">
    <source>
        <dbReference type="EMBL" id="GJT07017.1"/>
    </source>
</evidence>
<reference evidence="1" key="1">
    <citation type="journal article" date="2022" name="Int. J. Mol. Sci.">
        <title>Draft Genome of Tanacetum Coccineum: Genomic Comparison of Closely Related Tanacetum-Family Plants.</title>
        <authorList>
            <person name="Yamashiro T."/>
            <person name="Shiraishi A."/>
            <person name="Nakayama K."/>
            <person name="Satake H."/>
        </authorList>
    </citation>
    <scope>NUCLEOTIDE SEQUENCE</scope>
</reference>
<evidence type="ECO:0000313" key="2">
    <source>
        <dbReference type="Proteomes" id="UP001151760"/>
    </source>
</evidence>
<reference evidence="1" key="2">
    <citation type="submission" date="2022-01" db="EMBL/GenBank/DDBJ databases">
        <authorList>
            <person name="Yamashiro T."/>
            <person name="Shiraishi A."/>
            <person name="Satake H."/>
            <person name="Nakayama K."/>
        </authorList>
    </citation>
    <scope>NUCLEOTIDE SEQUENCE</scope>
</reference>
<proteinExistence type="predicted"/>
<dbReference type="EMBL" id="BQNB010012716">
    <property type="protein sequence ID" value="GJT07017.1"/>
    <property type="molecule type" value="Genomic_DNA"/>
</dbReference>
<organism evidence="1 2">
    <name type="scientific">Tanacetum coccineum</name>
    <dbReference type="NCBI Taxonomy" id="301880"/>
    <lineage>
        <taxon>Eukaryota</taxon>
        <taxon>Viridiplantae</taxon>
        <taxon>Streptophyta</taxon>
        <taxon>Embryophyta</taxon>
        <taxon>Tracheophyta</taxon>
        <taxon>Spermatophyta</taxon>
        <taxon>Magnoliopsida</taxon>
        <taxon>eudicotyledons</taxon>
        <taxon>Gunneridae</taxon>
        <taxon>Pentapetalae</taxon>
        <taxon>asterids</taxon>
        <taxon>campanulids</taxon>
        <taxon>Asterales</taxon>
        <taxon>Asteraceae</taxon>
        <taxon>Asteroideae</taxon>
        <taxon>Anthemideae</taxon>
        <taxon>Anthemidinae</taxon>
        <taxon>Tanacetum</taxon>
    </lineage>
</organism>
<comment type="caution">
    <text evidence="1">The sequence shown here is derived from an EMBL/GenBank/DDBJ whole genome shotgun (WGS) entry which is preliminary data.</text>
</comment>
<keyword evidence="2" id="KW-1185">Reference proteome</keyword>
<dbReference type="Proteomes" id="UP001151760">
    <property type="component" value="Unassembled WGS sequence"/>
</dbReference>
<accession>A0ABQ5AZZ5</accession>
<gene>
    <name evidence="1" type="ORF">Tco_0841479</name>
</gene>
<protein>
    <submittedName>
        <fullName evidence="1">Uncharacterized protein</fullName>
    </submittedName>
</protein>
<sequence>MLWGIVTQTNVDHAELLWEIASVFIDPCGCGVRESDGFGGTWGGQRGGKGQVIFDEKKPGSSLDFRMDDSWMTILEPVIMFCL</sequence>